<keyword evidence="7 8" id="KW-0503">Monooxygenase</keyword>
<evidence type="ECO:0000313" key="10">
    <source>
        <dbReference type="Proteomes" id="UP000655751"/>
    </source>
</evidence>
<dbReference type="FunFam" id="1.10.630.10:FF:000018">
    <property type="entry name" value="Cytochrome P450 monooxygenase"/>
    <property type="match status" value="1"/>
</dbReference>
<dbReference type="GO" id="GO:0005506">
    <property type="term" value="F:iron ion binding"/>
    <property type="evidence" value="ECO:0007669"/>
    <property type="project" value="InterPro"/>
</dbReference>
<keyword evidence="4 8" id="KW-0479">Metal-binding</keyword>
<evidence type="ECO:0000256" key="1">
    <source>
        <dbReference type="ARBA" id="ARBA00001971"/>
    </source>
</evidence>
<accession>A0A931I9F4</accession>
<evidence type="ECO:0000313" key="9">
    <source>
        <dbReference type="EMBL" id="MBH0776338.1"/>
    </source>
</evidence>
<evidence type="ECO:0000256" key="2">
    <source>
        <dbReference type="ARBA" id="ARBA00010617"/>
    </source>
</evidence>
<keyword evidence="10" id="KW-1185">Reference proteome</keyword>
<protein>
    <submittedName>
        <fullName evidence="9">Cytochrome P450</fullName>
    </submittedName>
</protein>
<proteinExistence type="inferred from homology"/>
<dbReference type="InterPro" id="IPR036396">
    <property type="entry name" value="Cyt_P450_sf"/>
</dbReference>
<evidence type="ECO:0000256" key="8">
    <source>
        <dbReference type="RuleBase" id="RU000461"/>
    </source>
</evidence>
<comment type="cofactor">
    <cofactor evidence="1">
        <name>heme</name>
        <dbReference type="ChEBI" id="CHEBI:30413"/>
    </cofactor>
</comment>
<dbReference type="PROSITE" id="PS00086">
    <property type="entry name" value="CYTOCHROME_P450"/>
    <property type="match status" value="1"/>
</dbReference>
<dbReference type="InterPro" id="IPR002397">
    <property type="entry name" value="Cyt_P450_B"/>
</dbReference>
<sequence>MTATFNPDEELRRLEDDPAAGTAEVYRGLLSQCPVSKVEVPNSTVSYWGAFAYDELISVMRNFRVMSSTVAADENGFPAIVPLFADPPTHSGYRKLLNPNFPPEVVGRLAETIRTMAQQMVEELVELGEVDFAQTFATQFPTRVLCLFLGVPDEDWPVHHRFNLAVDVATGTGLNLPTEGLPAEIFADITPYIQRVIEDHRANPRQDIVSSFIDGRIGDRALEEFEIVQLIIAMMLAGHATTTAALNNAVLRLAQDQELQSYLRSNPERIADAIEESLRIDTPQQALTRKCLADTEIGGVTIPAGDFVLTNYGSANVDPKHWSDPEKFDIDRAGKGHLAFGHGLHQCLGQHLARLDMRIAVEELLARTSSITLAGPVKRRTYPVLAPTSMPVRLHARDL</sequence>
<dbReference type="GO" id="GO:0016705">
    <property type="term" value="F:oxidoreductase activity, acting on paired donors, with incorporation or reduction of molecular oxygen"/>
    <property type="evidence" value="ECO:0007669"/>
    <property type="project" value="InterPro"/>
</dbReference>
<dbReference type="AlphaFoldDB" id="A0A931I9F4"/>
<dbReference type="PANTHER" id="PTHR46696:SF6">
    <property type="entry name" value="P450, PUTATIVE (EUROFUNG)-RELATED"/>
    <property type="match status" value="1"/>
</dbReference>
<dbReference type="EMBL" id="JADMLG010000003">
    <property type="protein sequence ID" value="MBH0776338.1"/>
    <property type="molecule type" value="Genomic_DNA"/>
</dbReference>
<comment type="caution">
    <text evidence="9">The sequence shown here is derived from an EMBL/GenBank/DDBJ whole genome shotgun (WGS) entry which is preliminary data.</text>
</comment>
<name>A0A931I9F4_9NOCA</name>
<dbReference type="PRINTS" id="PR00385">
    <property type="entry name" value="P450"/>
</dbReference>
<dbReference type="InterPro" id="IPR001128">
    <property type="entry name" value="Cyt_P450"/>
</dbReference>
<evidence type="ECO:0000256" key="6">
    <source>
        <dbReference type="ARBA" id="ARBA00023004"/>
    </source>
</evidence>
<dbReference type="InterPro" id="IPR017972">
    <property type="entry name" value="Cyt_P450_CS"/>
</dbReference>
<evidence type="ECO:0000256" key="3">
    <source>
        <dbReference type="ARBA" id="ARBA00022617"/>
    </source>
</evidence>
<dbReference type="PRINTS" id="PR00359">
    <property type="entry name" value="BP450"/>
</dbReference>
<dbReference type="SUPFAM" id="SSF48264">
    <property type="entry name" value="Cytochrome P450"/>
    <property type="match status" value="1"/>
</dbReference>
<comment type="similarity">
    <text evidence="2 8">Belongs to the cytochrome P450 family.</text>
</comment>
<dbReference type="GO" id="GO:0020037">
    <property type="term" value="F:heme binding"/>
    <property type="evidence" value="ECO:0007669"/>
    <property type="project" value="InterPro"/>
</dbReference>
<reference evidence="9" key="1">
    <citation type="submission" date="2020-11" db="EMBL/GenBank/DDBJ databases">
        <title>Nocardia NEAU-351.nov., a novel actinomycete isolated from the cow dung.</title>
        <authorList>
            <person name="Zhang X."/>
        </authorList>
    </citation>
    <scope>NUCLEOTIDE SEQUENCE</scope>
    <source>
        <strain evidence="9">NEAU-351</strain>
    </source>
</reference>
<dbReference type="GO" id="GO:0004497">
    <property type="term" value="F:monooxygenase activity"/>
    <property type="evidence" value="ECO:0007669"/>
    <property type="project" value="UniProtKB-KW"/>
</dbReference>
<evidence type="ECO:0000256" key="5">
    <source>
        <dbReference type="ARBA" id="ARBA00023002"/>
    </source>
</evidence>
<organism evidence="9 10">
    <name type="scientific">Nocardia bovistercoris</name>
    <dbReference type="NCBI Taxonomy" id="2785916"/>
    <lineage>
        <taxon>Bacteria</taxon>
        <taxon>Bacillati</taxon>
        <taxon>Actinomycetota</taxon>
        <taxon>Actinomycetes</taxon>
        <taxon>Mycobacteriales</taxon>
        <taxon>Nocardiaceae</taxon>
        <taxon>Nocardia</taxon>
    </lineage>
</organism>
<evidence type="ECO:0000256" key="4">
    <source>
        <dbReference type="ARBA" id="ARBA00022723"/>
    </source>
</evidence>
<keyword evidence="6 8" id="KW-0408">Iron</keyword>
<dbReference type="Gene3D" id="1.10.630.10">
    <property type="entry name" value="Cytochrome P450"/>
    <property type="match status" value="1"/>
</dbReference>
<keyword evidence="5 8" id="KW-0560">Oxidoreductase</keyword>
<dbReference type="RefSeq" id="WP_196148687.1">
    <property type="nucleotide sequence ID" value="NZ_JADMLG010000003.1"/>
</dbReference>
<evidence type="ECO:0000256" key="7">
    <source>
        <dbReference type="ARBA" id="ARBA00023033"/>
    </source>
</evidence>
<dbReference type="PANTHER" id="PTHR46696">
    <property type="entry name" value="P450, PUTATIVE (EUROFUNG)-RELATED"/>
    <property type="match status" value="1"/>
</dbReference>
<gene>
    <name evidence="9" type="ORF">IT779_08585</name>
</gene>
<keyword evidence="3 8" id="KW-0349">Heme</keyword>
<dbReference type="Proteomes" id="UP000655751">
    <property type="component" value="Unassembled WGS sequence"/>
</dbReference>
<dbReference type="Pfam" id="PF00067">
    <property type="entry name" value="p450"/>
    <property type="match status" value="1"/>
</dbReference>